<dbReference type="RefSeq" id="XP_446971.1">
    <property type="nucleotide sequence ID" value="XM_446971.1"/>
</dbReference>
<dbReference type="Proteomes" id="UP000002428">
    <property type="component" value="Chromosome H"/>
</dbReference>
<organism evidence="2 3">
    <name type="scientific">Candida glabrata (strain ATCC 2001 / BCRC 20586 / JCM 3761 / NBRC 0622 / NRRL Y-65 / CBS 138)</name>
    <name type="common">Yeast</name>
    <name type="synonym">Nakaseomyces glabratus</name>
    <dbReference type="NCBI Taxonomy" id="284593"/>
    <lineage>
        <taxon>Eukaryota</taxon>
        <taxon>Fungi</taxon>
        <taxon>Dikarya</taxon>
        <taxon>Ascomycota</taxon>
        <taxon>Saccharomycotina</taxon>
        <taxon>Saccharomycetes</taxon>
        <taxon>Saccharomycetales</taxon>
        <taxon>Saccharomycetaceae</taxon>
        <taxon>Nakaseomyces</taxon>
    </lineage>
</organism>
<dbReference type="HOGENOM" id="CLU_1767811_0_0_1"/>
<dbReference type="KEGG" id="cgr:2888592"/>
<evidence type="ECO:0000313" key="2">
    <source>
        <dbReference type="EMBL" id="CAG59904.1"/>
    </source>
</evidence>
<dbReference type="CGD" id="CAL0131538">
    <property type="gene designation" value="CAGL0H04059g"/>
</dbReference>
<sequence>MYKPFPVIIPFFSAPYFIVLPVASQYPFPHDEFEISAIPSEGCFEDSDGWELVKGLVLSFFRIPVVSSLFCREGFPPPPIRSRCSIASNSTNAVPEIEDHSLEISRRKIERCSGSSIDLNRSAHKKQPQRKFQEGIVTVNIRSARFF</sequence>
<dbReference type="VEuPathDB" id="FungiDB:CAGL0H04059g"/>
<dbReference type="AlphaFoldDB" id="Q6FS23"/>
<evidence type="ECO:0000313" key="1">
    <source>
        <dbReference type="CGD" id="CAL0131538"/>
    </source>
</evidence>
<name>Q6FS23_CANGA</name>
<gene>
    <name evidence="1 2" type="ordered locus">CAGL0H04059g</name>
</gene>
<keyword evidence="3" id="KW-1185">Reference proteome</keyword>
<dbReference type="InParanoid" id="Q6FS23"/>
<protein>
    <submittedName>
        <fullName evidence="2">Uncharacterized protein</fullName>
    </submittedName>
</protein>
<accession>Q6FS23</accession>
<dbReference type="EMBL" id="CR380954">
    <property type="protein sequence ID" value="CAG59904.1"/>
    <property type="molecule type" value="Genomic_DNA"/>
</dbReference>
<reference evidence="2 3" key="1">
    <citation type="journal article" date="2004" name="Nature">
        <title>Genome evolution in yeasts.</title>
        <authorList>
            <consortium name="Genolevures"/>
            <person name="Dujon B."/>
            <person name="Sherman D."/>
            <person name="Fischer G."/>
            <person name="Durrens P."/>
            <person name="Casaregola S."/>
            <person name="Lafontaine I."/>
            <person name="de Montigny J."/>
            <person name="Marck C."/>
            <person name="Neuveglise C."/>
            <person name="Talla E."/>
            <person name="Goffard N."/>
            <person name="Frangeul L."/>
            <person name="Aigle M."/>
            <person name="Anthouard V."/>
            <person name="Babour A."/>
            <person name="Barbe V."/>
            <person name="Barnay S."/>
            <person name="Blanchin S."/>
            <person name="Beckerich J.M."/>
            <person name="Beyne E."/>
            <person name="Bleykasten C."/>
            <person name="Boisrame A."/>
            <person name="Boyer J."/>
            <person name="Cattolico L."/>
            <person name="Confanioleri F."/>
            <person name="de Daruvar A."/>
            <person name="Despons L."/>
            <person name="Fabre E."/>
            <person name="Fairhead C."/>
            <person name="Ferry-Dumazet H."/>
            <person name="Groppi A."/>
            <person name="Hantraye F."/>
            <person name="Hennequin C."/>
            <person name="Jauniaux N."/>
            <person name="Joyet P."/>
            <person name="Kachouri R."/>
            <person name="Kerrest A."/>
            <person name="Koszul R."/>
            <person name="Lemaire M."/>
            <person name="Lesur I."/>
            <person name="Ma L."/>
            <person name="Muller H."/>
            <person name="Nicaud J.M."/>
            <person name="Nikolski M."/>
            <person name="Oztas S."/>
            <person name="Ozier-Kalogeropoulos O."/>
            <person name="Pellenz S."/>
            <person name="Potier S."/>
            <person name="Richard G.F."/>
            <person name="Straub M.L."/>
            <person name="Suleau A."/>
            <person name="Swennene D."/>
            <person name="Tekaia F."/>
            <person name="Wesolowski-Louvel M."/>
            <person name="Westhof E."/>
            <person name="Wirth B."/>
            <person name="Zeniou-Meyer M."/>
            <person name="Zivanovic I."/>
            <person name="Bolotin-Fukuhara M."/>
            <person name="Thierry A."/>
            <person name="Bouchier C."/>
            <person name="Caudron B."/>
            <person name="Scarpelli C."/>
            <person name="Gaillardin C."/>
            <person name="Weissenbach J."/>
            <person name="Wincker P."/>
            <person name="Souciet J.L."/>
        </authorList>
    </citation>
    <scope>NUCLEOTIDE SEQUENCE [LARGE SCALE GENOMIC DNA]</scope>
    <source>
        <strain evidence="3">ATCC 2001 / BCRC 20586 / JCM 3761 / NBRC 0622 / NRRL Y-65 / CBS 138</strain>
    </source>
</reference>
<proteinExistence type="predicted"/>
<evidence type="ECO:0000313" key="3">
    <source>
        <dbReference type="Proteomes" id="UP000002428"/>
    </source>
</evidence>
<dbReference type="STRING" id="284593.Q6FS23"/>